<dbReference type="AlphaFoldDB" id="A0A367EPU9"/>
<evidence type="ECO:0000256" key="1">
    <source>
        <dbReference type="ARBA" id="ARBA00006432"/>
    </source>
</evidence>
<dbReference type="Gene3D" id="3.30.300.30">
    <property type="match status" value="1"/>
</dbReference>
<dbReference type="PROSITE" id="PS00455">
    <property type="entry name" value="AMP_BINDING"/>
    <property type="match status" value="1"/>
</dbReference>
<dbReference type="GO" id="GO:0070566">
    <property type="term" value="F:adenylyltransferase activity"/>
    <property type="evidence" value="ECO:0007669"/>
    <property type="project" value="TreeGrafter"/>
</dbReference>
<comment type="caution">
    <text evidence="3">The sequence shown here is derived from an EMBL/GenBank/DDBJ whole genome shotgun (WGS) entry which is preliminary data.</text>
</comment>
<dbReference type="RefSeq" id="WP_114024015.1">
    <property type="nucleotide sequence ID" value="NZ_JBEYTF010000018.1"/>
</dbReference>
<dbReference type="PANTHER" id="PTHR22754">
    <property type="entry name" value="DISCO-INTERACTING PROTEIN 2 DIP2 -RELATED"/>
    <property type="match status" value="1"/>
</dbReference>
<dbReference type="EMBL" id="QOIN01000048">
    <property type="protein sequence ID" value="RCG19759.1"/>
    <property type="molecule type" value="Genomic_DNA"/>
</dbReference>
<evidence type="ECO:0000313" key="3">
    <source>
        <dbReference type="EMBL" id="RCG19759.1"/>
    </source>
</evidence>
<protein>
    <submittedName>
        <fullName evidence="3">AMP-binding enzyme</fullName>
    </submittedName>
</protein>
<proteinExistence type="inferred from homology"/>
<dbReference type="GO" id="GO:0006633">
    <property type="term" value="P:fatty acid biosynthetic process"/>
    <property type="evidence" value="ECO:0007669"/>
    <property type="project" value="TreeGrafter"/>
</dbReference>
<dbReference type="SUPFAM" id="SSF56801">
    <property type="entry name" value="Acetyl-CoA synthetase-like"/>
    <property type="match status" value="1"/>
</dbReference>
<dbReference type="InterPro" id="IPR042099">
    <property type="entry name" value="ANL_N_sf"/>
</dbReference>
<accession>A0A367EPU9</accession>
<dbReference type="GO" id="GO:0005886">
    <property type="term" value="C:plasma membrane"/>
    <property type="evidence" value="ECO:0007669"/>
    <property type="project" value="TreeGrafter"/>
</dbReference>
<gene>
    <name evidence="3" type="ORF">DTL70_23890</name>
</gene>
<sequence>MAATGTELWDLLLRDESKGVLHHWDGEGFGHTPWRQVVREAHGMAAALRAAGVRPGTRVATVLTNSAHTVRGLLAVWLAGGAVASFPLPARGQAPEEYGSQLTRLTERLDAAMLLTDESILPLVPAGLTARFPVRTWTSLYGGGHLDPSPPGPQDIAFVQYSSGSTSLPKGCALTSRAIATHLHMLYDLADGRVGAETIVSWLPLSHDMGVFGTLLNAWAFDYDFVLSSPERFGMAPRTWFRDMSDFGATMSAGTNTALYLAARAQGRTPLPNPLALKVFVVGAERVDAATLETAMTAFGPSGLSRAAFMPAYGMAEATLAVASSPTGAHPVARSFDGAALRDGEIVEVAEDTPGATRLVSNGPPLPGVTVTTQEPGRVSQLLVSSPSLASGYLGDPARTAERFRDGVLHTGDLGFVHQGEVYFVGRADDLISVGGRNVYTSEIESAVEALGPVREGCSALVDVADGGISRLVLLLEPRRRSDDFHVIADRAATVAREKSGLALAECVFVERGHLPRTPSGKIQRFRCRAALGPDGGALKTLARIPLG</sequence>
<evidence type="ECO:0000313" key="4">
    <source>
        <dbReference type="Proteomes" id="UP000252914"/>
    </source>
</evidence>
<reference evidence="3 4" key="1">
    <citation type="submission" date="2018-06" db="EMBL/GenBank/DDBJ databases">
        <title>Streptomyces reniochalinae sp. nov. and Streptomyces diacarnus sp. nov. from marine sponges.</title>
        <authorList>
            <person name="Li L."/>
        </authorList>
    </citation>
    <scope>NUCLEOTIDE SEQUENCE [LARGE SCALE GENOMIC DNA]</scope>
    <source>
        <strain evidence="3 4">LHW51701</strain>
    </source>
</reference>
<name>A0A367EPU9_9ACTN</name>
<keyword evidence="4" id="KW-1185">Reference proteome</keyword>
<dbReference type="InterPro" id="IPR000873">
    <property type="entry name" value="AMP-dep_synth/lig_dom"/>
</dbReference>
<dbReference type="PANTHER" id="PTHR22754:SF32">
    <property type="entry name" value="DISCO-INTERACTING PROTEIN 2"/>
    <property type="match status" value="1"/>
</dbReference>
<dbReference type="InterPro" id="IPR045851">
    <property type="entry name" value="AMP-bd_C_sf"/>
</dbReference>
<dbReference type="Pfam" id="PF00501">
    <property type="entry name" value="AMP-binding"/>
    <property type="match status" value="1"/>
</dbReference>
<evidence type="ECO:0000259" key="2">
    <source>
        <dbReference type="Pfam" id="PF00501"/>
    </source>
</evidence>
<comment type="similarity">
    <text evidence="1">Belongs to the ATP-dependent AMP-binding enzyme family.</text>
</comment>
<dbReference type="Gene3D" id="3.40.50.12780">
    <property type="entry name" value="N-terminal domain of ligase-like"/>
    <property type="match status" value="1"/>
</dbReference>
<feature type="domain" description="AMP-dependent synthetase/ligase" evidence="2">
    <location>
        <begin position="34"/>
        <end position="394"/>
    </location>
</feature>
<organism evidence="3 4">
    <name type="scientific">Streptomyces diacarni</name>
    <dbReference type="NCBI Taxonomy" id="2800381"/>
    <lineage>
        <taxon>Bacteria</taxon>
        <taxon>Bacillati</taxon>
        <taxon>Actinomycetota</taxon>
        <taxon>Actinomycetes</taxon>
        <taxon>Kitasatosporales</taxon>
        <taxon>Streptomycetaceae</taxon>
        <taxon>Streptomyces</taxon>
    </lineage>
</organism>
<dbReference type="InterPro" id="IPR020845">
    <property type="entry name" value="AMP-binding_CS"/>
</dbReference>
<dbReference type="Proteomes" id="UP000252914">
    <property type="component" value="Unassembled WGS sequence"/>
</dbReference>